<keyword evidence="1 2" id="KW-0413">Isomerase</keyword>
<evidence type="ECO:0000256" key="3">
    <source>
        <dbReference type="SAM" id="Phobius"/>
    </source>
</evidence>
<keyword evidence="2" id="KW-0732">Signal</keyword>
<dbReference type="EC" id="5.2.1.8" evidence="2"/>
<dbReference type="Gene3D" id="3.10.50.40">
    <property type="match status" value="1"/>
</dbReference>
<keyword evidence="7" id="KW-1185">Reference proteome</keyword>
<gene>
    <name evidence="5" type="ORF">CYCCA115_LOCUS10902</name>
    <name evidence="6" type="ORF">CYCCA115_LOCUS13238</name>
</gene>
<dbReference type="InterPro" id="IPR023058">
    <property type="entry name" value="PPIase_PpiC_CS"/>
</dbReference>
<dbReference type="InterPro" id="IPR000297">
    <property type="entry name" value="PPIase_PpiC"/>
</dbReference>
<evidence type="ECO:0000313" key="6">
    <source>
        <dbReference type="EMBL" id="CAJ1951788.1"/>
    </source>
</evidence>
<dbReference type="PROSITE" id="PS01096">
    <property type="entry name" value="PPIC_PPIASE_1"/>
    <property type="match status" value="1"/>
</dbReference>
<evidence type="ECO:0000313" key="7">
    <source>
        <dbReference type="Proteomes" id="UP001295423"/>
    </source>
</evidence>
<feature type="chain" id="PRO_5042311443" description="Peptidyl-prolyl cis-trans isomerase" evidence="2">
    <location>
        <begin position="37"/>
        <end position="227"/>
    </location>
</feature>
<evidence type="ECO:0000256" key="1">
    <source>
        <dbReference type="PROSITE-ProRule" id="PRU00278"/>
    </source>
</evidence>
<proteinExistence type="predicted"/>
<dbReference type="GO" id="GO:0003755">
    <property type="term" value="F:peptidyl-prolyl cis-trans isomerase activity"/>
    <property type="evidence" value="ECO:0007669"/>
    <property type="project" value="UniProtKB-UniRule"/>
</dbReference>
<sequence>MTMTHHSSRCRISNLPLRSLLPLLLLLFQFTLPTQALVGSALFSKIQKDFAALTRRVTARHILVSNQEVALALKRKIREQTIEKEEFVVDIFEQAAKKYSKDETTNFRGGLLGELVPQGYCQSEALEEACFQVPLGLLEGPVQTDFGYHLLLVTERTNCPKLDGSNTKLVQTNPNDIFGTLEASEQVGKVTPQFILNQALFWILVFFAGGIAAELAEKVGTMIFPDK</sequence>
<evidence type="ECO:0000256" key="2">
    <source>
        <dbReference type="RuleBase" id="RU363014"/>
    </source>
</evidence>
<dbReference type="InterPro" id="IPR046357">
    <property type="entry name" value="PPIase_dom_sf"/>
</dbReference>
<keyword evidence="3" id="KW-1133">Transmembrane helix</keyword>
<dbReference type="PANTHER" id="PTHR47245">
    <property type="entry name" value="PEPTIDYLPROLYL ISOMERASE"/>
    <property type="match status" value="1"/>
</dbReference>
<comment type="catalytic activity">
    <reaction evidence="2">
        <text>[protein]-peptidylproline (omega=180) = [protein]-peptidylproline (omega=0)</text>
        <dbReference type="Rhea" id="RHEA:16237"/>
        <dbReference type="Rhea" id="RHEA-COMP:10747"/>
        <dbReference type="Rhea" id="RHEA-COMP:10748"/>
        <dbReference type="ChEBI" id="CHEBI:83833"/>
        <dbReference type="ChEBI" id="CHEBI:83834"/>
        <dbReference type="EC" id="5.2.1.8"/>
    </reaction>
</comment>
<dbReference type="AlphaFoldDB" id="A0AAD2JGM5"/>
<organism evidence="5 7">
    <name type="scientific">Cylindrotheca closterium</name>
    <dbReference type="NCBI Taxonomy" id="2856"/>
    <lineage>
        <taxon>Eukaryota</taxon>
        <taxon>Sar</taxon>
        <taxon>Stramenopiles</taxon>
        <taxon>Ochrophyta</taxon>
        <taxon>Bacillariophyta</taxon>
        <taxon>Bacillariophyceae</taxon>
        <taxon>Bacillariophycidae</taxon>
        <taxon>Bacillariales</taxon>
        <taxon>Bacillariaceae</taxon>
        <taxon>Cylindrotheca</taxon>
    </lineage>
</organism>
<keyword evidence="3" id="KW-0812">Transmembrane</keyword>
<feature type="signal peptide" evidence="2">
    <location>
        <begin position="1"/>
        <end position="36"/>
    </location>
</feature>
<dbReference type="Proteomes" id="UP001295423">
    <property type="component" value="Unassembled WGS sequence"/>
</dbReference>
<dbReference type="SUPFAM" id="SSF54534">
    <property type="entry name" value="FKBP-like"/>
    <property type="match status" value="1"/>
</dbReference>
<dbReference type="EMBL" id="CAKOGP040001792">
    <property type="protein sequence ID" value="CAJ1951788.1"/>
    <property type="molecule type" value="Genomic_DNA"/>
</dbReference>
<protein>
    <recommendedName>
        <fullName evidence="2">Peptidyl-prolyl cis-trans isomerase</fullName>
        <ecNumber evidence="2">5.2.1.8</ecNumber>
    </recommendedName>
</protein>
<accession>A0AAD2JGM5</accession>
<dbReference type="EMBL" id="CAKOGP040001718">
    <property type="protein sequence ID" value="CAJ1946926.1"/>
    <property type="molecule type" value="Genomic_DNA"/>
</dbReference>
<feature type="domain" description="PpiC" evidence="4">
    <location>
        <begin position="54"/>
        <end position="155"/>
    </location>
</feature>
<keyword evidence="3" id="KW-0472">Membrane</keyword>
<name>A0AAD2JGM5_9STRA</name>
<dbReference type="InterPro" id="IPR050245">
    <property type="entry name" value="PrsA_foldase"/>
</dbReference>
<dbReference type="Pfam" id="PF13616">
    <property type="entry name" value="Rotamase_3"/>
    <property type="match status" value="1"/>
</dbReference>
<dbReference type="PANTHER" id="PTHR47245:SF2">
    <property type="entry name" value="PEPTIDYL-PROLYL CIS-TRANS ISOMERASE HP_0175-RELATED"/>
    <property type="match status" value="1"/>
</dbReference>
<evidence type="ECO:0000313" key="5">
    <source>
        <dbReference type="EMBL" id="CAJ1946926.1"/>
    </source>
</evidence>
<evidence type="ECO:0000259" key="4">
    <source>
        <dbReference type="PROSITE" id="PS50198"/>
    </source>
</evidence>
<dbReference type="PROSITE" id="PS50198">
    <property type="entry name" value="PPIC_PPIASE_2"/>
    <property type="match status" value="1"/>
</dbReference>
<keyword evidence="1 2" id="KW-0697">Rotamase</keyword>
<feature type="transmembrane region" description="Helical" evidence="3">
    <location>
        <begin position="199"/>
        <end position="216"/>
    </location>
</feature>
<reference evidence="5" key="1">
    <citation type="submission" date="2023-08" db="EMBL/GenBank/DDBJ databases">
        <authorList>
            <person name="Audoor S."/>
            <person name="Bilcke G."/>
        </authorList>
    </citation>
    <scope>NUCLEOTIDE SEQUENCE</scope>
</reference>
<comment type="caution">
    <text evidence="5">The sequence shown here is derived from an EMBL/GenBank/DDBJ whole genome shotgun (WGS) entry which is preliminary data.</text>
</comment>